<dbReference type="GO" id="GO:0003924">
    <property type="term" value="F:GTPase activity"/>
    <property type="evidence" value="ECO:0007669"/>
    <property type="project" value="UniProtKB-UniRule"/>
</dbReference>
<dbReference type="InterPro" id="IPR005225">
    <property type="entry name" value="Small_GTP-bd"/>
</dbReference>
<keyword evidence="5 10" id="KW-0251">Elongation factor</keyword>
<keyword evidence="9 10" id="KW-0342">GTP-binding</keyword>
<keyword evidence="14" id="KW-1185">Reference proteome</keyword>
<dbReference type="InterPro" id="IPR050100">
    <property type="entry name" value="TRAFAC_GTPase_members"/>
</dbReference>
<dbReference type="GO" id="GO:0003746">
    <property type="term" value="F:translation elongation factor activity"/>
    <property type="evidence" value="ECO:0007669"/>
    <property type="project" value="UniProtKB-UniRule"/>
</dbReference>
<dbReference type="Pfam" id="PF03144">
    <property type="entry name" value="GTP_EFTU_D2"/>
    <property type="match status" value="1"/>
</dbReference>
<feature type="domain" description="Tr-type G" evidence="11">
    <location>
        <begin position="4"/>
        <end position="227"/>
    </location>
</feature>
<feature type="binding site" evidence="10">
    <location>
        <begin position="90"/>
        <end position="94"/>
    </location>
    <ligand>
        <name>GTP</name>
        <dbReference type="ChEBI" id="CHEBI:37565"/>
    </ligand>
</feature>
<comment type="subcellular location">
    <subcellularLocation>
        <location evidence="1 10">Cytoplasm</location>
    </subcellularLocation>
</comment>
<evidence type="ECO:0000256" key="5">
    <source>
        <dbReference type="ARBA" id="ARBA00022768"/>
    </source>
</evidence>
<dbReference type="InterPro" id="IPR009000">
    <property type="entry name" value="Transl_B-barrel_sf"/>
</dbReference>
<dbReference type="InterPro" id="IPR054696">
    <property type="entry name" value="GTP-eEF1A_C"/>
</dbReference>
<evidence type="ECO:0000256" key="6">
    <source>
        <dbReference type="ARBA" id="ARBA00022801"/>
    </source>
</evidence>
<evidence type="ECO:0000313" key="14">
    <source>
        <dbReference type="Proteomes" id="UP000322983"/>
    </source>
</evidence>
<dbReference type="EMBL" id="AP018930">
    <property type="protein sequence ID" value="BBG27272.1"/>
    <property type="molecule type" value="Genomic_DNA"/>
</dbReference>
<dbReference type="EC" id="3.6.5.3" evidence="10"/>
<comment type="function">
    <text evidence="10">GTP hydrolase that promotes the GTP-dependent binding of aminoacyl-tRNA to the A-site of ribosomes during protein biosynthesis.</text>
</comment>
<dbReference type="InterPro" id="IPR009001">
    <property type="entry name" value="Transl_elong_EF1A/Init_IF2_C"/>
</dbReference>
<reference evidence="15" key="1">
    <citation type="submission" date="2018-09" db="EMBL/GenBank/DDBJ databases">
        <title>Complete Genome Sequencing of Sulfolobus sp. JCM 16834.</title>
        <authorList>
            <person name="Kato S."/>
            <person name="Itoh T."/>
            <person name="Ohkuma M."/>
        </authorList>
    </citation>
    <scope>NUCLEOTIDE SEQUENCE [LARGE SCALE GENOMIC DNA]</scope>
    <source>
        <strain evidence="15">IC-007</strain>
    </source>
</reference>
<dbReference type="HAMAP" id="MF_00118_A">
    <property type="entry name" value="EF_Tu_A"/>
    <property type="match status" value="1"/>
</dbReference>
<proteinExistence type="inferred from homology"/>
<evidence type="ECO:0000313" key="12">
    <source>
        <dbReference type="EMBL" id="BBG24515.1"/>
    </source>
</evidence>
<evidence type="ECO:0000259" key="11">
    <source>
        <dbReference type="PROSITE" id="PS51722"/>
    </source>
</evidence>
<dbReference type="CDD" id="cd03693">
    <property type="entry name" value="EF1_alpha_II"/>
    <property type="match status" value="1"/>
</dbReference>
<dbReference type="FunFam" id="2.40.30.10:FF:000020">
    <property type="entry name" value="Translation elongation factor EF-1"/>
    <property type="match status" value="1"/>
</dbReference>
<dbReference type="AlphaFoldDB" id="A0A510DWF0"/>
<evidence type="ECO:0000256" key="4">
    <source>
        <dbReference type="ARBA" id="ARBA00022741"/>
    </source>
</evidence>
<dbReference type="Gene3D" id="2.40.30.10">
    <property type="entry name" value="Translation factors"/>
    <property type="match status" value="2"/>
</dbReference>
<dbReference type="InterPro" id="IPR027417">
    <property type="entry name" value="P-loop_NTPase"/>
</dbReference>
<keyword evidence="6 10" id="KW-0378">Hydrolase</keyword>
<comment type="catalytic activity">
    <reaction evidence="10">
        <text>GTP + H2O = GDP + phosphate + H(+)</text>
        <dbReference type="Rhea" id="RHEA:19669"/>
        <dbReference type="ChEBI" id="CHEBI:15377"/>
        <dbReference type="ChEBI" id="CHEBI:15378"/>
        <dbReference type="ChEBI" id="CHEBI:37565"/>
        <dbReference type="ChEBI" id="CHEBI:43474"/>
        <dbReference type="ChEBI" id="CHEBI:58189"/>
        <dbReference type="EC" id="3.6.5.3"/>
    </reaction>
</comment>
<feature type="binding site" evidence="10">
    <location>
        <begin position="152"/>
        <end position="155"/>
    </location>
    <ligand>
        <name>GTP</name>
        <dbReference type="ChEBI" id="CHEBI:37565"/>
    </ligand>
</feature>
<dbReference type="CDD" id="cd03705">
    <property type="entry name" value="EF1_alpha_III"/>
    <property type="match status" value="1"/>
</dbReference>
<dbReference type="FunFam" id="2.40.30.10:FF:000005">
    <property type="entry name" value="Elongation factor 1-alpha"/>
    <property type="match status" value="1"/>
</dbReference>
<evidence type="ECO:0000256" key="2">
    <source>
        <dbReference type="ARBA" id="ARBA00022490"/>
    </source>
</evidence>
<evidence type="ECO:0000256" key="10">
    <source>
        <dbReference type="HAMAP-Rule" id="MF_00118"/>
    </source>
</evidence>
<organism evidence="12 14">
    <name type="scientific">Sulfuracidifex tepidarius</name>
    <dbReference type="NCBI Taxonomy" id="1294262"/>
    <lineage>
        <taxon>Archaea</taxon>
        <taxon>Thermoproteota</taxon>
        <taxon>Thermoprotei</taxon>
        <taxon>Sulfolobales</taxon>
        <taxon>Sulfolobaceae</taxon>
        <taxon>Sulfuracidifex</taxon>
    </lineage>
</organism>
<dbReference type="NCBIfam" id="TIGR00231">
    <property type="entry name" value="small_GTP"/>
    <property type="match status" value="1"/>
</dbReference>
<sequence length="435" mass="48324">MSQKPHLNLIVIGHVDHGKSTLVGRLLMDRGFLDEKTVKEAEEAAKKLGKETEKYAFLLDRLKEERERGVTINLTFMKFETKKYFFTIIDAPGHRDFVKNMITGASQADAAILSISAKKGEFESGMSAEGQTREHIILAKTMGIDQMIVAVNKMDLTDTPYDQKRFNEVVDTLTKFMKGFGFNMSKVKFVPIVAPTGENVTKRSEHMPWYNGPTIEDCLDMLEVPPKPVDKPLRIPIQEVYSKSGVGTVPVGRVETGVLKVNDKIAFMPAGKVGDVRSIETHYTRIEKAEPGDNIGFNIRGVDKKDIKRGDVAGHPDKPPTVADEFTARIIVVWHPTALPEGYTPVLHLHTASVACRISEIVSKLDPKTGKEVEKNPKFIKQGDVAIVKMKPIKPLCAEKFNEFPALGRFAMRDMGKTVGVGVINDVTPAKIEIK</sequence>
<dbReference type="PRINTS" id="PR00315">
    <property type="entry name" value="ELONGATNFCT"/>
</dbReference>
<dbReference type="NCBIfam" id="TIGR00483">
    <property type="entry name" value="EF-1_alpha"/>
    <property type="match status" value="1"/>
</dbReference>
<dbReference type="FunFam" id="3.40.50.300:FF:000255">
    <property type="entry name" value="Elongation factor 1-alpha"/>
    <property type="match status" value="1"/>
</dbReference>
<dbReference type="GO" id="GO:0000287">
    <property type="term" value="F:magnesium ion binding"/>
    <property type="evidence" value="ECO:0007669"/>
    <property type="project" value="UniProtKB-UniRule"/>
</dbReference>
<protein>
    <recommendedName>
        <fullName evidence="10">Elongation factor 1-alpha</fullName>
        <shortName evidence="10">EF-1-alpha</shortName>
        <ecNumber evidence="10">3.6.5.3</ecNumber>
    </recommendedName>
    <alternativeName>
        <fullName evidence="10">Elongation factor Tu</fullName>
        <shortName evidence="10">EF-Tu</shortName>
    </alternativeName>
</protein>
<keyword evidence="7 10" id="KW-0460">Magnesium</keyword>
<dbReference type="CDD" id="cd01883">
    <property type="entry name" value="EF1_alpha"/>
    <property type="match status" value="1"/>
</dbReference>
<dbReference type="PROSITE" id="PS51722">
    <property type="entry name" value="G_TR_2"/>
    <property type="match status" value="1"/>
</dbReference>
<evidence type="ECO:0000256" key="3">
    <source>
        <dbReference type="ARBA" id="ARBA00022723"/>
    </source>
</evidence>
<dbReference type="OrthoDB" id="371718at2157"/>
<dbReference type="GO" id="GO:0005737">
    <property type="term" value="C:cytoplasm"/>
    <property type="evidence" value="ECO:0007669"/>
    <property type="project" value="UniProtKB-SubCell"/>
</dbReference>
<dbReference type="RefSeq" id="WP_054844872.1">
    <property type="nucleotide sequence ID" value="NZ_AP018929.1"/>
</dbReference>
<evidence type="ECO:0000256" key="9">
    <source>
        <dbReference type="ARBA" id="ARBA00023134"/>
    </source>
</evidence>
<dbReference type="PROSITE" id="PS00301">
    <property type="entry name" value="G_TR_1"/>
    <property type="match status" value="1"/>
</dbReference>
<dbReference type="GeneID" id="41718155"/>
<gene>
    <name evidence="10" type="primary">tuf</name>
    <name evidence="12" type="ORF">IC006_1837</name>
    <name evidence="13" type="ORF">IC007_1814</name>
</gene>
<keyword evidence="2 10" id="KW-0963">Cytoplasm</keyword>
<dbReference type="GO" id="GO:0005525">
    <property type="term" value="F:GTP binding"/>
    <property type="evidence" value="ECO:0007669"/>
    <property type="project" value="UniProtKB-UniRule"/>
</dbReference>
<feature type="binding site" evidence="10">
    <location>
        <begin position="13"/>
        <end position="20"/>
    </location>
    <ligand>
        <name>GTP</name>
        <dbReference type="ChEBI" id="CHEBI:37565"/>
    </ligand>
</feature>
<dbReference type="NCBIfam" id="NF008969">
    <property type="entry name" value="PRK12317.1"/>
    <property type="match status" value="1"/>
</dbReference>
<dbReference type="Proteomes" id="UP000322983">
    <property type="component" value="Chromosome"/>
</dbReference>
<dbReference type="Pfam" id="PF22594">
    <property type="entry name" value="GTP-eEF1A_C"/>
    <property type="match status" value="1"/>
</dbReference>
<feature type="binding site" evidence="10">
    <location>
        <position position="20"/>
    </location>
    <ligand>
        <name>Mg(2+)</name>
        <dbReference type="ChEBI" id="CHEBI:18420"/>
    </ligand>
</feature>
<dbReference type="SUPFAM" id="SSF52540">
    <property type="entry name" value="P-loop containing nucleoside triphosphate hydrolases"/>
    <property type="match status" value="1"/>
</dbReference>
<keyword evidence="3 10" id="KW-0479">Metal-binding</keyword>
<dbReference type="InterPro" id="IPR004539">
    <property type="entry name" value="Transl_elong_EF1A_euk/arc"/>
</dbReference>
<keyword evidence="4 10" id="KW-0547">Nucleotide-binding</keyword>
<evidence type="ECO:0000256" key="7">
    <source>
        <dbReference type="ARBA" id="ARBA00022842"/>
    </source>
</evidence>
<evidence type="ECO:0000256" key="1">
    <source>
        <dbReference type="ARBA" id="ARBA00004496"/>
    </source>
</evidence>
<dbReference type="InterPro" id="IPR000795">
    <property type="entry name" value="T_Tr_GTP-bd_dom"/>
</dbReference>
<dbReference type="STRING" id="1294262.GCA_001316085_00170"/>
<keyword evidence="8 10" id="KW-0648">Protein biosynthesis</keyword>
<dbReference type="InterPro" id="IPR031157">
    <property type="entry name" value="G_TR_CS"/>
</dbReference>
<comment type="similarity">
    <text evidence="10">Belongs to the TRAFAC class translation factor GTPase superfamily. Classic translation factor GTPase family. EF-Tu/EF-1A subfamily.</text>
</comment>
<reference evidence="12 14" key="2">
    <citation type="journal article" date="2020" name="Int. J. Syst. Evol. Microbiol.">
        <title>Sulfuracidifex tepidarius gen. nov., sp. nov. and transfer of Sulfolobus metallicus Huber and Stetter 1992 to the genus Sulfuracidifex as Sulfuracidifex metallicus comb. nov.</title>
        <authorList>
            <person name="Itoh T."/>
            <person name="Miura T."/>
            <person name="Sakai H.D."/>
            <person name="Kato S."/>
            <person name="Ohkuma M."/>
            <person name="Takashina T."/>
        </authorList>
    </citation>
    <scope>NUCLEOTIDE SEQUENCE [LARGE SCALE GENOMIC DNA]</scope>
    <source>
        <strain evidence="12 14">IC-006</strain>
        <strain evidence="13">IC-007</strain>
    </source>
</reference>
<evidence type="ECO:0000256" key="8">
    <source>
        <dbReference type="ARBA" id="ARBA00022917"/>
    </source>
</evidence>
<dbReference type="KEGG" id="step:IC006_1837"/>
<dbReference type="Gene3D" id="3.40.50.300">
    <property type="entry name" value="P-loop containing nucleotide triphosphate hydrolases"/>
    <property type="match status" value="1"/>
</dbReference>
<evidence type="ECO:0000313" key="13">
    <source>
        <dbReference type="EMBL" id="BBG27272.1"/>
    </source>
</evidence>
<name>A0A510DWF0_9CREN</name>
<dbReference type="SUPFAM" id="SSF50465">
    <property type="entry name" value="EF-Tu/eEF-1alpha/eIF2-gamma C-terminal domain"/>
    <property type="match status" value="1"/>
</dbReference>
<evidence type="ECO:0000313" key="15">
    <source>
        <dbReference type="Proteomes" id="UP000325030"/>
    </source>
</evidence>
<dbReference type="Proteomes" id="UP000325030">
    <property type="component" value="Chromosome"/>
</dbReference>
<accession>A0A510DWF0</accession>
<accession>A0A510E428</accession>
<dbReference type="Pfam" id="PF00009">
    <property type="entry name" value="GTP_EFTU"/>
    <property type="match status" value="1"/>
</dbReference>
<dbReference type="EMBL" id="AP018929">
    <property type="protein sequence ID" value="BBG24515.1"/>
    <property type="molecule type" value="Genomic_DNA"/>
</dbReference>
<dbReference type="SUPFAM" id="SSF50447">
    <property type="entry name" value="Translation proteins"/>
    <property type="match status" value="1"/>
</dbReference>
<dbReference type="InterPro" id="IPR004161">
    <property type="entry name" value="EFTu-like_2"/>
</dbReference>
<dbReference type="PANTHER" id="PTHR23115">
    <property type="entry name" value="TRANSLATION FACTOR"/>
    <property type="match status" value="1"/>
</dbReference>